<protein>
    <submittedName>
        <fullName evidence="1">Uncharacterized protein</fullName>
    </submittedName>
</protein>
<organism evidence="1">
    <name type="scientific">Brugia timori</name>
    <dbReference type="NCBI Taxonomy" id="42155"/>
    <lineage>
        <taxon>Eukaryota</taxon>
        <taxon>Metazoa</taxon>
        <taxon>Ecdysozoa</taxon>
        <taxon>Nematoda</taxon>
        <taxon>Chromadorea</taxon>
        <taxon>Rhabditida</taxon>
        <taxon>Spirurina</taxon>
        <taxon>Spiruromorpha</taxon>
        <taxon>Filarioidea</taxon>
        <taxon>Onchocercidae</taxon>
        <taxon>Brugia</taxon>
    </lineage>
</organism>
<dbReference type="WBParaSite" id="BTMF_0000467001-mRNA-1">
    <property type="protein sequence ID" value="BTMF_0000467001-mRNA-1"/>
    <property type="gene ID" value="BTMF_0000467001"/>
</dbReference>
<proteinExistence type="predicted"/>
<reference evidence="1" key="1">
    <citation type="submission" date="2017-02" db="UniProtKB">
        <authorList>
            <consortium name="WormBaseParasite"/>
        </authorList>
    </citation>
    <scope>IDENTIFICATION</scope>
</reference>
<sequence length="43" mass="5239">MFSPCVSQMMMIRSLCKCKWRLNRFKLLKNCVNEKEIKLLNFI</sequence>
<evidence type="ECO:0000313" key="1">
    <source>
        <dbReference type="WBParaSite" id="BTMF_0000467001-mRNA-1"/>
    </source>
</evidence>
<name>A0A0R3QE82_9BILA</name>
<dbReference type="AlphaFoldDB" id="A0A0R3QE82"/>
<accession>A0A0R3QE82</accession>